<evidence type="ECO:0000256" key="2">
    <source>
        <dbReference type="ARBA" id="ARBA00023002"/>
    </source>
</evidence>
<dbReference type="Pfam" id="PF00881">
    <property type="entry name" value="Nitroreductase"/>
    <property type="match status" value="2"/>
</dbReference>
<evidence type="ECO:0000313" key="4">
    <source>
        <dbReference type="EMBL" id="MBC8597932.1"/>
    </source>
</evidence>
<evidence type="ECO:0000256" key="1">
    <source>
        <dbReference type="ARBA" id="ARBA00007118"/>
    </source>
</evidence>
<reference evidence="4 5" key="1">
    <citation type="submission" date="2020-08" db="EMBL/GenBank/DDBJ databases">
        <title>Genome public.</title>
        <authorList>
            <person name="Liu C."/>
            <person name="Sun Q."/>
        </authorList>
    </citation>
    <scope>NUCLEOTIDE SEQUENCE [LARGE SCALE GENOMIC DNA]</scope>
    <source>
        <strain evidence="4 5">BX10</strain>
    </source>
</reference>
<dbReference type="Gene3D" id="3.40.109.10">
    <property type="entry name" value="NADH Oxidase"/>
    <property type="match status" value="1"/>
</dbReference>
<proteinExistence type="inferred from homology"/>
<dbReference type="InterPro" id="IPR000415">
    <property type="entry name" value="Nitroreductase-like"/>
</dbReference>
<feature type="domain" description="Nitroreductase" evidence="3">
    <location>
        <begin position="79"/>
        <end position="160"/>
    </location>
</feature>
<evidence type="ECO:0000259" key="3">
    <source>
        <dbReference type="Pfam" id="PF00881"/>
    </source>
</evidence>
<gene>
    <name evidence="4" type="ORF">H8708_01610</name>
</gene>
<keyword evidence="2" id="KW-0560">Oxidoreductase</keyword>
<evidence type="ECO:0000313" key="5">
    <source>
        <dbReference type="Proteomes" id="UP000647491"/>
    </source>
</evidence>
<dbReference type="InterPro" id="IPR029479">
    <property type="entry name" value="Nitroreductase"/>
</dbReference>
<sequence length="184" mass="20842">MFFMNFEELQMKRESCRVYADRPVTREQLVHLVDVARFAPSACNSQPWHFILVDEPESREKVVDAFDDNGLTGCPWGASVPAFILICEEKAQYKPGVEEHYGPQHFAQMDIGMAAMGICYEAASMGLGTCIIGTMNQEKLHRAFGIPEERPVRLIITVGYPANEGAPRKKARKELDEIVTYNQW</sequence>
<dbReference type="Proteomes" id="UP000647491">
    <property type="component" value="Unassembled WGS sequence"/>
</dbReference>
<name>A0ABR7NP90_9FIRM</name>
<organism evidence="4 5">
    <name type="scientific">Enterocloster hominis</name>
    <name type="common">ex Liu et al. 2021</name>
    <dbReference type="NCBI Taxonomy" id="2763663"/>
    <lineage>
        <taxon>Bacteria</taxon>
        <taxon>Bacillati</taxon>
        <taxon>Bacillota</taxon>
        <taxon>Clostridia</taxon>
        <taxon>Lachnospirales</taxon>
        <taxon>Lachnospiraceae</taxon>
        <taxon>Enterocloster</taxon>
    </lineage>
</organism>
<comment type="similarity">
    <text evidence="1">Belongs to the nitroreductase family.</text>
</comment>
<keyword evidence="5" id="KW-1185">Reference proteome</keyword>
<comment type="caution">
    <text evidence="4">The sequence shown here is derived from an EMBL/GenBank/DDBJ whole genome shotgun (WGS) entry which is preliminary data.</text>
</comment>
<accession>A0ABR7NP90</accession>
<dbReference type="SUPFAM" id="SSF55469">
    <property type="entry name" value="FMN-dependent nitroreductase-like"/>
    <property type="match status" value="1"/>
</dbReference>
<protein>
    <submittedName>
        <fullName evidence="4">Nitroreductase family protein</fullName>
    </submittedName>
</protein>
<feature type="domain" description="Nitroreductase" evidence="3">
    <location>
        <begin position="12"/>
        <end position="66"/>
    </location>
</feature>
<dbReference type="PANTHER" id="PTHR43673:SF10">
    <property type="entry name" value="NADH DEHYDROGENASE_NAD(P)H NITROREDUCTASE XCC3605-RELATED"/>
    <property type="match status" value="1"/>
</dbReference>
<dbReference type="PANTHER" id="PTHR43673">
    <property type="entry name" value="NAD(P)H NITROREDUCTASE YDGI-RELATED"/>
    <property type="match status" value="1"/>
</dbReference>
<dbReference type="EMBL" id="JACRTJ010000005">
    <property type="protein sequence ID" value="MBC8597932.1"/>
    <property type="molecule type" value="Genomic_DNA"/>
</dbReference>